<comment type="caution">
    <text evidence="9">The sequence shown here is derived from an EMBL/GenBank/DDBJ whole genome shotgun (WGS) entry which is preliminary data.</text>
</comment>
<accession>A0A7X2NMR3</accession>
<keyword evidence="4 7" id="KW-0812">Transmembrane</keyword>
<keyword evidence="10" id="KW-1185">Reference proteome</keyword>
<dbReference type="InterPro" id="IPR050366">
    <property type="entry name" value="BP-dependent_transpt_permease"/>
</dbReference>
<organism evidence="9 10">
    <name type="scientific">Clostridium porci</name>
    <dbReference type="NCBI Taxonomy" id="2605778"/>
    <lineage>
        <taxon>Bacteria</taxon>
        <taxon>Bacillati</taxon>
        <taxon>Bacillota</taxon>
        <taxon>Clostridia</taxon>
        <taxon>Eubacteriales</taxon>
        <taxon>Clostridiaceae</taxon>
        <taxon>Clostridium</taxon>
    </lineage>
</organism>
<feature type="transmembrane region" description="Helical" evidence="7">
    <location>
        <begin position="253"/>
        <end position="274"/>
    </location>
</feature>
<evidence type="ECO:0000313" key="9">
    <source>
        <dbReference type="EMBL" id="MSS37755.1"/>
    </source>
</evidence>
<evidence type="ECO:0000256" key="2">
    <source>
        <dbReference type="ARBA" id="ARBA00022448"/>
    </source>
</evidence>
<dbReference type="PANTHER" id="PTHR43386:SF1">
    <property type="entry name" value="D,D-DIPEPTIDE TRANSPORT SYSTEM PERMEASE PROTEIN DDPC-RELATED"/>
    <property type="match status" value="1"/>
</dbReference>
<dbReference type="Pfam" id="PF00528">
    <property type="entry name" value="BPD_transp_1"/>
    <property type="match status" value="1"/>
</dbReference>
<evidence type="ECO:0000313" key="10">
    <source>
        <dbReference type="Proteomes" id="UP000429958"/>
    </source>
</evidence>
<comment type="similarity">
    <text evidence="7">Belongs to the binding-protein-dependent transport system permease family.</text>
</comment>
<dbReference type="Pfam" id="PF12911">
    <property type="entry name" value="OppC_N"/>
    <property type="match status" value="1"/>
</dbReference>
<feature type="domain" description="ABC transmembrane type-1" evidence="8">
    <location>
        <begin position="83"/>
        <end position="274"/>
    </location>
</feature>
<evidence type="ECO:0000256" key="1">
    <source>
        <dbReference type="ARBA" id="ARBA00004651"/>
    </source>
</evidence>
<feature type="transmembrane region" description="Helical" evidence="7">
    <location>
        <begin position="87"/>
        <end position="113"/>
    </location>
</feature>
<dbReference type="CDD" id="cd06261">
    <property type="entry name" value="TM_PBP2"/>
    <property type="match status" value="1"/>
</dbReference>
<evidence type="ECO:0000256" key="6">
    <source>
        <dbReference type="ARBA" id="ARBA00023136"/>
    </source>
</evidence>
<dbReference type="AlphaFoldDB" id="A0A7X2NMR3"/>
<keyword evidence="5 7" id="KW-1133">Transmembrane helix</keyword>
<protein>
    <submittedName>
        <fullName evidence="9">ABC transporter permease</fullName>
    </submittedName>
</protein>
<dbReference type="RefSeq" id="WP_154473204.1">
    <property type="nucleotide sequence ID" value="NZ_DBEWUL010000007.1"/>
</dbReference>
<evidence type="ECO:0000256" key="3">
    <source>
        <dbReference type="ARBA" id="ARBA00022475"/>
    </source>
</evidence>
<gene>
    <name evidence="9" type="ORF">FYJ39_14550</name>
</gene>
<dbReference type="GO" id="GO:0005886">
    <property type="term" value="C:plasma membrane"/>
    <property type="evidence" value="ECO:0007669"/>
    <property type="project" value="UniProtKB-SubCell"/>
</dbReference>
<dbReference type="InterPro" id="IPR025966">
    <property type="entry name" value="OppC_N"/>
</dbReference>
<proteinExistence type="inferred from homology"/>
<dbReference type="Gene3D" id="1.10.3720.10">
    <property type="entry name" value="MetI-like"/>
    <property type="match status" value="1"/>
</dbReference>
<dbReference type="EMBL" id="VUMD01000014">
    <property type="protein sequence ID" value="MSS37755.1"/>
    <property type="molecule type" value="Genomic_DNA"/>
</dbReference>
<keyword evidence="6 7" id="KW-0472">Membrane</keyword>
<dbReference type="SUPFAM" id="SSF161098">
    <property type="entry name" value="MetI-like"/>
    <property type="match status" value="1"/>
</dbReference>
<sequence length="285" mass="31102">MNKKKKSSLMLRTLKKMLGNKLAMAGLVIFIIMVLAAAAAPLITRYDPSALDLTSIAKPPGAEHWFGTDKLGRDVFTQVIYGGRVSIYVGVVGALLGAAIGMVLGCIAGFFGGKVDALIVRASELFLTFPNMILILMLASLFGQSVNNIVLIFAFTGWMTTFRMVRNEFLSLREETYVLVCRAFGIPSVSIMFRHILPNILSPIFVSLTLNVAGYILQEASLSFLGLGVPVTTPTWGNIMNAAKSLDVIANNWWLWFFPGVAISLFVMATNFLGDGLRDVLDPRQ</sequence>
<dbReference type="PANTHER" id="PTHR43386">
    <property type="entry name" value="OLIGOPEPTIDE TRANSPORT SYSTEM PERMEASE PROTEIN APPC"/>
    <property type="match status" value="1"/>
</dbReference>
<keyword evidence="2 7" id="KW-0813">Transport</keyword>
<evidence type="ECO:0000256" key="4">
    <source>
        <dbReference type="ARBA" id="ARBA00022692"/>
    </source>
</evidence>
<evidence type="ECO:0000256" key="7">
    <source>
        <dbReference type="RuleBase" id="RU363032"/>
    </source>
</evidence>
<dbReference type="InterPro" id="IPR000515">
    <property type="entry name" value="MetI-like"/>
</dbReference>
<evidence type="ECO:0000259" key="8">
    <source>
        <dbReference type="PROSITE" id="PS50928"/>
    </source>
</evidence>
<keyword evidence="3" id="KW-1003">Cell membrane</keyword>
<dbReference type="GO" id="GO:0055085">
    <property type="term" value="P:transmembrane transport"/>
    <property type="evidence" value="ECO:0007669"/>
    <property type="project" value="InterPro"/>
</dbReference>
<dbReference type="Proteomes" id="UP000429958">
    <property type="component" value="Unassembled WGS sequence"/>
</dbReference>
<name>A0A7X2NMR3_9CLOT</name>
<comment type="subcellular location">
    <subcellularLocation>
        <location evidence="1 7">Cell membrane</location>
        <topology evidence="1 7">Multi-pass membrane protein</topology>
    </subcellularLocation>
</comment>
<reference evidence="9 10" key="1">
    <citation type="submission" date="2019-08" db="EMBL/GenBank/DDBJ databases">
        <title>In-depth cultivation of the pig gut microbiome towards novel bacterial diversity and tailored functional studies.</title>
        <authorList>
            <person name="Wylensek D."/>
            <person name="Hitch T.C.A."/>
            <person name="Clavel T."/>
        </authorList>
    </citation>
    <scope>NUCLEOTIDE SEQUENCE [LARGE SCALE GENOMIC DNA]</scope>
    <source>
        <strain evidence="9 10">WCA-389-WT-23D1</strain>
    </source>
</reference>
<dbReference type="PROSITE" id="PS50928">
    <property type="entry name" value="ABC_TM1"/>
    <property type="match status" value="1"/>
</dbReference>
<dbReference type="InterPro" id="IPR035906">
    <property type="entry name" value="MetI-like_sf"/>
</dbReference>
<evidence type="ECO:0000256" key="5">
    <source>
        <dbReference type="ARBA" id="ARBA00022989"/>
    </source>
</evidence>